<dbReference type="GO" id="GO:0046872">
    <property type="term" value="F:metal ion binding"/>
    <property type="evidence" value="ECO:0007669"/>
    <property type="project" value="UniProtKB-KW"/>
</dbReference>
<dbReference type="AlphaFoldDB" id="A0A9P1IW83"/>
<keyword evidence="2" id="KW-0539">Nucleus</keyword>
<dbReference type="GO" id="GO:0004518">
    <property type="term" value="F:nuclease activity"/>
    <property type="evidence" value="ECO:0007669"/>
    <property type="project" value="UniProtKB-KW"/>
</dbReference>
<evidence type="ECO:0000313" key="4">
    <source>
        <dbReference type="EMBL" id="CAI5452179.1"/>
    </source>
</evidence>
<dbReference type="OrthoDB" id="5774862at2759"/>
<evidence type="ECO:0000259" key="3">
    <source>
        <dbReference type="Pfam" id="PF08652"/>
    </source>
</evidence>
<dbReference type="Pfam" id="PF08652">
    <property type="entry name" value="RAI1"/>
    <property type="match status" value="1"/>
</dbReference>
<evidence type="ECO:0000256" key="1">
    <source>
        <dbReference type="ARBA" id="ARBA00006562"/>
    </source>
</evidence>
<protein>
    <recommendedName>
        <fullName evidence="2">Decapping nuclease</fullName>
        <ecNumber evidence="2">3.6.1.-</ecNumber>
    </recommendedName>
</protein>
<dbReference type="GO" id="GO:0034353">
    <property type="term" value="F:mRNA 5'-diphosphatase activity"/>
    <property type="evidence" value="ECO:0007669"/>
    <property type="project" value="TreeGrafter"/>
</dbReference>
<comment type="subcellular location">
    <subcellularLocation>
        <location evidence="2">Nucleus</location>
    </subcellularLocation>
</comment>
<keyword evidence="2" id="KW-0547">Nucleotide-binding</keyword>
<gene>
    <name evidence="4" type="ORF">CAMP_LOCUS14816</name>
</gene>
<dbReference type="GO" id="GO:0110155">
    <property type="term" value="P:NAD-cap decapping"/>
    <property type="evidence" value="ECO:0007669"/>
    <property type="project" value="TreeGrafter"/>
</dbReference>
<organism evidence="4 5">
    <name type="scientific">Caenorhabditis angaria</name>
    <dbReference type="NCBI Taxonomy" id="860376"/>
    <lineage>
        <taxon>Eukaryota</taxon>
        <taxon>Metazoa</taxon>
        <taxon>Ecdysozoa</taxon>
        <taxon>Nematoda</taxon>
        <taxon>Chromadorea</taxon>
        <taxon>Rhabditida</taxon>
        <taxon>Rhabditina</taxon>
        <taxon>Rhabditomorpha</taxon>
        <taxon>Rhabditoidea</taxon>
        <taxon>Rhabditidae</taxon>
        <taxon>Peloderinae</taxon>
        <taxon>Caenorhabditis</taxon>
    </lineage>
</organism>
<dbReference type="InterPro" id="IPR013961">
    <property type="entry name" value="RAI1"/>
</dbReference>
<dbReference type="GO" id="GO:0005634">
    <property type="term" value="C:nucleus"/>
    <property type="evidence" value="ECO:0007669"/>
    <property type="project" value="UniProtKB-SubCell"/>
</dbReference>
<sequence length="304" mass="35438">MFSMNISSILGEFSIRQNTTILPEKRPKIDFSRRKTAENMDLLEGFDPNIELQTSHGIHHLYNFMNSANFFSRFIRNFDNFKETDFLFVCCRYVLTQIEKFTRGVPDHFEILAFRKDDIIYIGCDRSMITRKVLTEQSKLSIFSGLKFGKCLTTGDWSNLTDTHSIIRHIRIINHQTNSAHSVICSSTVRAFDNNSEPIEIHVKRDRKSFQHCIREWSFGARLSGSSKIIFGIRNENYKITKISETRSIRTDHSSALNMISEVLTMIAKLIENEKCVAVKPNFETQDMEFEKVDISYMNKSEQW</sequence>
<evidence type="ECO:0000256" key="2">
    <source>
        <dbReference type="RuleBase" id="RU367113"/>
    </source>
</evidence>
<proteinExistence type="inferred from homology"/>
<keyword evidence="2" id="KW-0479">Metal-binding</keyword>
<dbReference type="PANTHER" id="PTHR12395">
    <property type="entry name" value="DOM-3 RELATED"/>
    <property type="match status" value="1"/>
</dbReference>
<keyword evidence="5" id="KW-1185">Reference proteome</keyword>
<dbReference type="EMBL" id="CANHGI010000005">
    <property type="protein sequence ID" value="CAI5452179.1"/>
    <property type="molecule type" value="Genomic_DNA"/>
</dbReference>
<keyword evidence="2" id="KW-0540">Nuclease</keyword>
<dbReference type="EC" id="3.6.1.-" evidence="2"/>
<dbReference type="GO" id="GO:0000166">
    <property type="term" value="F:nucleotide binding"/>
    <property type="evidence" value="ECO:0007669"/>
    <property type="project" value="UniProtKB-KW"/>
</dbReference>
<accession>A0A9P1IW83</accession>
<name>A0A9P1IW83_9PELO</name>
<comment type="similarity">
    <text evidence="1 2">Belongs to the DXO/Dom3Z family.</text>
</comment>
<dbReference type="GO" id="GO:0005829">
    <property type="term" value="C:cytosol"/>
    <property type="evidence" value="ECO:0007669"/>
    <property type="project" value="TreeGrafter"/>
</dbReference>
<reference evidence="4" key="1">
    <citation type="submission" date="2022-11" db="EMBL/GenBank/DDBJ databases">
        <authorList>
            <person name="Kikuchi T."/>
        </authorList>
    </citation>
    <scope>NUCLEOTIDE SEQUENCE</scope>
    <source>
        <strain evidence="4">PS1010</strain>
    </source>
</reference>
<comment type="function">
    <text evidence="2">Decapping enzyme for NAD-capped RNAs: specifically hydrolyzes the nicotinamide adenine dinucleotide (NAD) cap from a subset of RNAs by removing the entire NAD moiety from the 5'-end of an NAD-capped RNA.</text>
</comment>
<dbReference type="GO" id="GO:0000956">
    <property type="term" value="P:nuclear-transcribed mRNA catabolic process"/>
    <property type="evidence" value="ECO:0007669"/>
    <property type="project" value="TreeGrafter"/>
</dbReference>
<feature type="domain" description="RAI1-like" evidence="3">
    <location>
        <begin position="10"/>
        <end position="289"/>
    </location>
</feature>
<comment type="caution">
    <text evidence="4">The sequence shown here is derived from an EMBL/GenBank/DDBJ whole genome shotgun (WGS) entry which is preliminary data.</text>
</comment>
<evidence type="ECO:0000313" key="5">
    <source>
        <dbReference type="Proteomes" id="UP001152747"/>
    </source>
</evidence>
<dbReference type="PANTHER" id="PTHR12395:SF14">
    <property type="entry name" value="DECAPPING NUCLEASE"/>
    <property type="match status" value="1"/>
</dbReference>
<keyword evidence="2" id="KW-0694">RNA-binding</keyword>
<dbReference type="GO" id="GO:0003723">
    <property type="term" value="F:RNA binding"/>
    <property type="evidence" value="ECO:0007669"/>
    <property type="project" value="UniProtKB-KW"/>
</dbReference>
<keyword evidence="2" id="KW-0378">Hydrolase</keyword>
<dbReference type="InterPro" id="IPR039039">
    <property type="entry name" value="RAI1-like_fam"/>
</dbReference>
<comment type="cofactor">
    <cofactor evidence="2">
        <name>a divalent metal cation</name>
        <dbReference type="ChEBI" id="CHEBI:60240"/>
    </cofactor>
</comment>
<dbReference type="Proteomes" id="UP001152747">
    <property type="component" value="Unassembled WGS sequence"/>
</dbReference>